<sequence>MIEYTEGHHTYYVYIITNKYRSTYYIGVTNNLTQRLQQHIENIELKRKTFAAKYNLKYLVYYEKFSWIQLAIAREKEIKGWRRDKKLNLLRNFNESFEFLNHLFIDNGIPHASE</sequence>
<accession>A0AA97EMJ9</accession>
<organism evidence="3 4">
    <name type="scientific">Hwangdonia lutea</name>
    <dbReference type="NCBI Taxonomy" id="3075823"/>
    <lineage>
        <taxon>Bacteria</taxon>
        <taxon>Pseudomonadati</taxon>
        <taxon>Bacteroidota</taxon>
        <taxon>Flavobacteriia</taxon>
        <taxon>Flavobacteriales</taxon>
        <taxon>Flavobacteriaceae</taxon>
        <taxon>Hwangdonia</taxon>
    </lineage>
</organism>
<dbReference type="Proteomes" id="UP001302486">
    <property type="component" value="Chromosome"/>
</dbReference>
<proteinExistence type="inferred from homology"/>
<keyword evidence="4" id="KW-1185">Reference proteome</keyword>
<gene>
    <name evidence="3" type="ORF">RNZ46_14455</name>
</gene>
<dbReference type="PANTHER" id="PTHR34477:SF5">
    <property type="entry name" value="BSL5627 PROTEIN"/>
    <property type="match status" value="1"/>
</dbReference>
<dbReference type="AlphaFoldDB" id="A0AA97EMJ9"/>
<dbReference type="Pfam" id="PF01541">
    <property type="entry name" value="GIY-YIG"/>
    <property type="match status" value="1"/>
</dbReference>
<dbReference type="EMBL" id="CP136521">
    <property type="protein sequence ID" value="WOD43189.1"/>
    <property type="molecule type" value="Genomic_DNA"/>
</dbReference>
<evidence type="ECO:0000256" key="1">
    <source>
        <dbReference type="ARBA" id="ARBA00007435"/>
    </source>
</evidence>
<feature type="domain" description="GIY-YIG" evidence="2">
    <location>
        <begin position="9"/>
        <end position="89"/>
    </location>
</feature>
<dbReference type="InterPro" id="IPR035901">
    <property type="entry name" value="GIY-YIG_endonuc_sf"/>
</dbReference>
<dbReference type="InterPro" id="IPR050190">
    <property type="entry name" value="UPF0213_domain"/>
</dbReference>
<evidence type="ECO:0000313" key="3">
    <source>
        <dbReference type="EMBL" id="WOD43189.1"/>
    </source>
</evidence>
<dbReference type="KEGG" id="hws:RNZ46_14455"/>
<evidence type="ECO:0000313" key="4">
    <source>
        <dbReference type="Proteomes" id="UP001302486"/>
    </source>
</evidence>
<evidence type="ECO:0000259" key="2">
    <source>
        <dbReference type="PROSITE" id="PS50164"/>
    </source>
</evidence>
<dbReference type="SUPFAM" id="SSF82771">
    <property type="entry name" value="GIY-YIG endonuclease"/>
    <property type="match status" value="1"/>
</dbReference>
<dbReference type="CDD" id="cd10448">
    <property type="entry name" value="GIY-YIG_unchar_3"/>
    <property type="match status" value="1"/>
</dbReference>
<comment type="similarity">
    <text evidence="1">Belongs to the UPF0213 family.</text>
</comment>
<dbReference type="InterPro" id="IPR000305">
    <property type="entry name" value="GIY-YIG_endonuc"/>
</dbReference>
<protein>
    <submittedName>
        <fullName evidence="3">GIY-YIG nuclease family protein</fullName>
    </submittedName>
</protein>
<reference evidence="4" key="1">
    <citation type="submission" date="2024-06" db="EMBL/GenBank/DDBJ databases">
        <title>Hwangdonia haimaensis gen. nov., sp. nov., a member of the family Flavobacteriaceae isolated from the haima cold seep.</title>
        <authorList>
            <person name="Li J."/>
        </authorList>
    </citation>
    <scope>NUCLEOTIDE SEQUENCE [LARGE SCALE GENOMIC DNA]</scope>
    <source>
        <strain evidence="4">SCSIO 19198</strain>
    </source>
</reference>
<dbReference type="PROSITE" id="PS50164">
    <property type="entry name" value="GIY_YIG"/>
    <property type="match status" value="1"/>
</dbReference>
<dbReference type="RefSeq" id="WP_316982877.1">
    <property type="nucleotide sequence ID" value="NZ_CP136521.1"/>
</dbReference>
<dbReference type="PANTHER" id="PTHR34477">
    <property type="entry name" value="UPF0213 PROTEIN YHBQ"/>
    <property type="match status" value="1"/>
</dbReference>
<name>A0AA97EMJ9_9FLAO</name>
<dbReference type="Gene3D" id="3.40.1440.10">
    <property type="entry name" value="GIY-YIG endonuclease"/>
    <property type="match status" value="1"/>
</dbReference>
<dbReference type="SMART" id="SM00465">
    <property type="entry name" value="GIYc"/>
    <property type="match status" value="1"/>
</dbReference>